<evidence type="ECO:0000256" key="8">
    <source>
        <dbReference type="PROSITE-ProRule" id="PRU01193"/>
    </source>
</evidence>
<reference evidence="12" key="1">
    <citation type="submission" date="2023-07" db="EMBL/GenBank/DDBJ databases">
        <title>Marinobacter sp. chi1 genome sequencing and assembly.</title>
        <authorList>
            <person name="Park S."/>
        </authorList>
    </citation>
    <scope>NUCLEOTIDE SEQUENCE</scope>
    <source>
        <strain evidence="12">Chi1</strain>
    </source>
</reference>
<dbReference type="InterPro" id="IPR044751">
    <property type="entry name" value="Ion_transp-like_CBS"/>
</dbReference>
<dbReference type="Pfam" id="PF00571">
    <property type="entry name" value="CBS"/>
    <property type="match status" value="2"/>
</dbReference>
<dbReference type="PANTHER" id="PTHR22777:SF4">
    <property type="entry name" value="UPF0053 PROTEIN SLL1254"/>
    <property type="match status" value="1"/>
</dbReference>
<evidence type="ECO:0000259" key="11">
    <source>
        <dbReference type="PROSITE" id="PS51846"/>
    </source>
</evidence>
<dbReference type="InterPro" id="IPR046342">
    <property type="entry name" value="CBS_dom_sf"/>
</dbReference>
<feature type="transmembrane region" description="Helical" evidence="9">
    <location>
        <begin position="119"/>
        <end position="140"/>
    </location>
</feature>
<keyword evidence="5 7" id="KW-0129">CBS domain</keyword>
<evidence type="ECO:0000313" key="13">
    <source>
        <dbReference type="Proteomes" id="UP001168640"/>
    </source>
</evidence>
<dbReference type="CDD" id="cd04590">
    <property type="entry name" value="CBS_pair_CorC_HlyC_assoc"/>
    <property type="match status" value="1"/>
</dbReference>
<feature type="transmembrane region" description="Helical" evidence="9">
    <location>
        <begin position="87"/>
        <end position="107"/>
    </location>
</feature>
<evidence type="ECO:0000256" key="2">
    <source>
        <dbReference type="ARBA" id="ARBA00022692"/>
    </source>
</evidence>
<accession>A0ABT8VWX7</accession>
<dbReference type="RefSeq" id="WP_302908677.1">
    <property type="nucleotide sequence ID" value="NZ_JAUMIS010000001.1"/>
</dbReference>
<dbReference type="Pfam" id="PF01595">
    <property type="entry name" value="CNNM"/>
    <property type="match status" value="1"/>
</dbReference>
<evidence type="ECO:0000256" key="7">
    <source>
        <dbReference type="PROSITE-ProRule" id="PRU00703"/>
    </source>
</evidence>
<evidence type="ECO:0000259" key="10">
    <source>
        <dbReference type="PROSITE" id="PS51371"/>
    </source>
</evidence>
<keyword evidence="2 8" id="KW-0812">Transmembrane</keyword>
<dbReference type="PROSITE" id="PS51846">
    <property type="entry name" value="CNNM"/>
    <property type="match status" value="1"/>
</dbReference>
<protein>
    <submittedName>
        <fullName evidence="12">CNNM domain-containing protein</fullName>
    </submittedName>
</protein>
<sequence>MTLLIAFAIISIGFSFLCSILEAALLSVTPSYVASLKNERPQQFEGLRKLKDDVEEPLSAILTLNTVAHTVGATGVGAQVAVVFGEAWLGVASAAMTLAILIFSEIIPKTIGAKYWRGLAPYLPAILGFMIKALLPFIWLSKQVTRRIGSGEPETDIRGEISALAEIGRDQQALDEDEKRIIHNVLRFHEIKVDSVMTPRTVCKYIEPGTTVEVFRDKVRNSPFSRYPVIDEEGEALGYLHRADLLNLDEDADLLSHMREVKRVKGNTNIEFLFSDMLRERQHLAVVYDQLGTWLGIVTLEDILETLLGTEIMDETDNVSNLRRYAKQRWSRRLKKSLAPGRGEKKD</sequence>
<dbReference type="EMBL" id="JAUMIS010000001">
    <property type="protein sequence ID" value="MDO3720490.1"/>
    <property type="molecule type" value="Genomic_DNA"/>
</dbReference>
<feature type="domain" description="CBS" evidence="10">
    <location>
        <begin position="197"/>
        <end position="255"/>
    </location>
</feature>
<dbReference type="PANTHER" id="PTHR22777">
    <property type="entry name" value="HEMOLYSIN-RELATED"/>
    <property type="match status" value="1"/>
</dbReference>
<keyword evidence="6 8" id="KW-0472">Membrane</keyword>
<dbReference type="InterPro" id="IPR000644">
    <property type="entry name" value="CBS_dom"/>
</dbReference>
<dbReference type="Gene3D" id="3.10.580.10">
    <property type="entry name" value="CBS-domain"/>
    <property type="match status" value="1"/>
</dbReference>
<evidence type="ECO:0000256" key="9">
    <source>
        <dbReference type="SAM" id="Phobius"/>
    </source>
</evidence>
<evidence type="ECO:0000256" key="6">
    <source>
        <dbReference type="ARBA" id="ARBA00023136"/>
    </source>
</evidence>
<feature type="domain" description="CNNM transmembrane" evidence="11">
    <location>
        <begin position="1"/>
        <end position="178"/>
    </location>
</feature>
<gene>
    <name evidence="12" type="ORF">QVZ43_02080</name>
</gene>
<keyword evidence="3" id="KW-0677">Repeat</keyword>
<keyword evidence="13" id="KW-1185">Reference proteome</keyword>
<organism evidence="12 13">
    <name type="scientific">Marinobacter suaedae</name>
    <dbReference type="NCBI Taxonomy" id="3057675"/>
    <lineage>
        <taxon>Bacteria</taxon>
        <taxon>Pseudomonadati</taxon>
        <taxon>Pseudomonadota</taxon>
        <taxon>Gammaproteobacteria</taxon>
        <taxon>Pseudomonadales</taxon>
        <taxon>Marinobacteraceae</taxon>
        <taxon>Marinobacter</taxon>
    </lineage>
</organism>
<name>A0ABT8VWX7_9GAMM</name>
<keyword evidence="4 8" id="KW-1133">Transmembrane helix</keyword>
<evidence type="ECO:0000256" key="1">
    <source>
        <dbReference type="ARBA" id="ARBA00004141"/>
    </source>
</evidence>
<dbReference type="PROSITE" id="PS51371">
    <property type="entry name" value="CBS"/>
    <property type="match status" value="2"/>
</dbReference>
<feature type="domain" description="CBS" evidence="10">
    <location>
        <begin position="257"/>
        <end position="315"/>
    </location>
</feature>
<evidence type="ECO:0000256" key="5">
    <source>
        <dbReference type="ARBA" id="ARBA00023122"/>
    </source>
</evidence>
<comment type="caution">
    <text evidence="12">The sequence shown here is derived from an EMBL/GenBank/DDBJ whole genome shotgun (WGS) entry which is preliminary data.</text>
</comment>
<dbReference type="Proteomes" id="UP001168640">
    <property type="component" value="Unassembled WGS sequence"/>
</dbReference>
<dbReference type="SMART" id="SM00116">
    <property type="entry name" value="CBS"/>
    <property type="match status" value="2"/>
</dbReference>
<evidence type="ECO:0000256" key="4">
    <source>
        <dbReference type="ARBA" id="ARBA00022989"/>
    </source>
</evidence>
<evidence type="ECO:0000313" key="12">
    <source>
        <dbReference type="EMBL" id="MDO3720490.1"/>
    </source>
</evidence>
<proteinExistence type="predicted"/>
<dbReference type="InterPro" id="IPR002550">
    <property type="entry name" value="CNNM"/>
</dbReference>
<comment type="subcellular location">
    <subcellularLocation>
        <location evidence="1">Membrane</location>
        <topology evidence="1">Multi-pass membrane protein</topology>
    </subcellularLocation>
</comment>
<dbReference type="SUPFAM" id="SSF54631">
    <property type="entry name" value="CBS-domain pair"/>
    <property type="match status" value="1"/>
</dbReference>
<evidence type="ECO:0000256" key="3">
    <source>
        <dbReference type="ARBA" id="ARBA00022737"/>
    </source>
</evidence>